<keyword evidence="4 6" id="KW-1133">Transmembrane helix</keyword>
<comment type="subcellular location">
    <subcellularLocation>
        <location evidence="1">Membrane</location>
        <topology evidence="1">Multi-pass membrane protein</topology>
    </subcellularLocation>
</comment>
<dbReference type="PANTHER" id="PTHR12050:SF0">
    <property type="entry name" value="RH04491P"/>
    <property type="match status" value="1"/>
</dbReference>
<accession>A0ABQ7G5H3</accession>
<dbReference type="InterPro" id="IPR007262">
    <property type="entry name" value="Vps55/LEPROT"/>
</dbReference>
<dbReference type="Proteomes" id="UP000815325">
    <property type="component" value="Unassembled WGS sequence"/>
</dbReference>
<evidence type="ECO:0000256" key="6">
    <source>
        <dbReference type="SAM" id="Phobius"/>
    </source>
</evidence>
<organism evidence="7 8">
    <name type="scientific">Dunaliella salina</name>
    <name type="common">Green alga</name>
    <name type="synonym">Protococcus salinus</name>
    <dbReference type="NCBI Taxonomy" id="3046"/>
    <lineage>
        <taxon>Eukaryota</taxon>
        <taxon>Viridiplantae</taxon>
        <taxon>Chlorophyta</taxon>
        <taxon>core chlorophytes</taxon>
        <taxon>Chlorophyceae</taxon>
        <taxon>CS clade</taxon>
        <taxon>Chlamydomonadales</taxon>
        <taxon>Dunaliellaceae</taxon>
        <taxon>Dunaliella</taxon>
    </lineage>
</organism>
<gene>
    <name evidence="7" type="ORF">DUNSADRAFT_15400</name>
</gene>
<keyword evidence="5 6" id="KW-0472">Membrane</keyword>
<evidence type="ECO:0000256" key="3">
    <source>
        <dbReference type="ARBA" id="ARBA00022692"/>
    </source>
</evidence>
<evidence type="ECO:0000313" key="7">
    <source>
        <dbReference type="EMBL" id="KAF5829863.1"/>
    </source>
</evidence>
<keyword evidence="8" id="KW-1185">Reference proteome</keyword>
<name>A0ABQ7G5H3_DUNSA</name>
<dbReference type="EMBL" id="MU070106">
    <property type="protein sequence ID" value="KAF5829863.1"/>
    <property type="molecule type" value="Genomic_DNA"/>
</dbReference>
<evidence type="ECO:0000256" key="4">
    <source>
        <dbReference type="ARBA" id="ARBA00022989"/>
    </source>
</evidence>
<evidence type="ECO:0000313" key="8">
    <source>
        <dbReference type="Proteomes" id="UP000815325"/>
    </source>
</evidence>
<dbReference type="PANTHER" id="PTHR12050">
    <property type="entry name" value="LEPTIN RECEPTOR-RELATED"/>
    <property type="match status" value="1"/>
</dbReference>
<comment type="similarity">
    <text evidence="2">Belongs to the OB-RGRP/VPS55 family.</text>
</comment>
<reference evidence="7" key="1">
    <citation type="submission" date="2017-08" db="EMBL/GenBank/DDBJ databases">
        <authorList>
            <person name="Polle J.E."/>
            <person name="Barry K."/>
            <person name="Cushman J."/>
            <person name="Schmutz J."/>
            <person name="Tran D."/>
            <person name="Hathwaick L.T."/>
            <person name="Yim W.C."/>
            <person name="Jenkins J."/>
            <person name="Mckie-Krisberg Z.M."/>
            <person name="Prochnik S."/>
            <person name="Lindquist E."/>
            <person name="Dockter R.B."/>
            <person name="Adam C."/>
            <person name="Molina H."/>
            <person name="Bunkerborg J."/>
            <person name="Jin E."/>
            <person name="Buchheim M."/>
            <person name="Magnuson J."/>
        </authorList>
    </citation>
    <scope>NUCLEOTIDE SEQUENCE</scope>
    <source>
        <strain evidence="7">CCAP 19/18</strain>
    </source>
</reference>
<evidence type="ECO:0000256" key="1">
    <source>
        <dbReference type="ARBA" id="ARBA00004141"/>
    </source>
</evidence>
<comment type="caution">
    <text evidence="7">The sequence shown here is derived from an EMBL/GenBank/DDBJ whole genome shotgun (WGS) entry which is preliminary data.</text>
</comment>
<keyword evidence="3 6" id="KW-0812">Transmembrane</keyword>
<protein>
    <submittedName>
        <fullName evidence="7">Vacuolar trafficking protein</fullName>
    </submittedName>
</protein>
<feature type="transmembrane region" description="Helical" evidence="6">
    <location>
        <begin position="29"/>
        <end position="49"/>
    </location>
</feature>
<evidence type="ECO:0000256" key="5">
    <source>
        <dbReference type="ARBA" id="ARBA00023136"/>
    </source>
</evidence>
<dbReference type="Pfam" id="PF04133">
    <property type="entry name" value="Vps55"/>
    <property type="match status" value="1"/>
</dbReference>
<evidence type="ECO:0000256" key="2">
    <source>
        <dbReference type="ARBA" id="ARBA00005645"/>
    </source>
</evidence>
<proteinExistence type="inferred from homology"/>
<feature type="transmembrane region" description="Helical" evidence="6">
    <location>
        <begin position="70"/>
        <end position="91"/>
    </location>
</feature>
<sequence>MDNRVVFLLALLFSSGVLLQLLGCVLYGSWWPMLSAVLYVVVPMPYLFFSSNGDSYSLYGSYQSGWTDAGKFLTGFTAVAALAIPSVLAHAQVIKTGALVMELCAAVLLGATVLVYDYFSSQDLNW</sequence>
<feature type="transmembrane region" description="Helical" evidence="6">
    <location>
        <begin position="97"/>
        <end position="119"/>
    </location>
</feature>